<dbReference type="EMBL" id="LKAJ01000019">
    <property type="protein sequence ID" value="KRG18673.1"/>
    <property type="molecule type" value="Genomic_DNA"/>
</dbReference>
<reference evidence="3" key="2">
    <citation type="journal article" date="2016" name="Genome Announc.">
        <title>Draft Genome Sequences of Two Novel Amoeba-Resistant Intranuclear Bacteria, 'Candidatus Berkiella cookevillensis' and 'Candidatus Berkiella aquae'.</title>
        <authorList>
            <person name="Mehari Y.T."/>
            <person name="Arivett B.A."/>
            <person name="Farone A.L."/>
            <person name="Gunderson J.H."/>
            <person name="Farone M.B."/>
        </authorList>
    </citation>
    <scope>NUCLEOTIDE SEQUENCE</scope>
    <source>
        <strain evidence="3">HT99</strain>
    </source>
</reference>
<gene>
    <name evidence="3" type="ORF">HT99x_000635</name>
    <name evidence="2" type="ORF">HT99x_02959</name>
</gene>
<keyword evidence="2" id="KW-0418">Kinase</keyword>
<keyword evidence="2" id="KW-0808">Transferase</keyword>
<dbReference type="GO" id="GO:0005524">
    <property type="term" value="F:ATP binding"/>
    <property type="evidence" value="ECO:0007669"/>
    <property type="project" value="InterPro"/>
</dbReference>
<reference evidence="2" key="1">
    <citation type="submission" date="2015-09" db="EMBL/GenBank/DDBJ databases">
        <title>Draft Genome Sequences of Two Novel Amoeba-resistant Intranuclear Bacteria, Candidatus Berkiella cookevillensis and Candidatus Berkiella aquae.</title>
        <authorList>
            <person name="Mehari Y.T."/>
            <person name="Arivett B.A."/>
            <person name="Farone A.L."/>
            <person name="Gunderson J.H."/>
            <person name="Farone M.B."/>
        </authorList>
    </citation>
    <scope>NUCLEOTIDE SEQUENCE [LARGE SCALE GENOMIC DNA]</scope>
    <source>
        <strain evidence="2">HT99</strain>
    </source>
</reference>
<reference evidence="3" key="3">
    <citation type="submission" date="2021-06" db="EMBL/GenBank/DDBJ databases">
        <title>Genomic Description and Analysis of Intracellular Bacteria, Candidatus Berkiella cookevillensis and Candidatus Berkiella aquae.</title>
        <authorList>
            <person name="Kidane D.T."/>
            <person name="Mehari Y.T."/>
            <person name="Rice F.C."/>
            <person name="Arivett B.A."/>
            <person name="Farone A.L."/>
            <person name="Berk S.G."/>
            <person name="Farone M.B."/>
        </authorList>
    </citation>
    <scope>NUCLEOTIDE SEQUENCE</scope>
    <source>
        <strain evidence="3">HT99</strain>
    </source>
</reference>
<dbReference type="InterPro" id="IPR000719">
    <property type="entry name" value="Prot_kinase_dom"/>
</dbReference>
<accession>A0A0Q9YQK1</accession>
<evidence type="ECO:0000259" key="1">
    <source>
        <dbReference type="PROSITE" id="PS50011"/>
    </source>
</evidence>
<dbReference type="OrthoDB" id="4103069at2"/>
<evidence type="ECO:0000313" key="2">
    <source>
        <dbReference type="EMBL" id="KRG18673.1"/>
    </source>
</evidence>
<dbReference type="PROSITE" id="PS50011">
    <property type="entry name" value="PROTEIN_KINASE_DOM"/>
    <property type="match status" value="1"/>
</dbReference>
<sequence length="311" mass="35506">MRRYLPAFVQHSQPKASLSLDSEDFQTRWQSILKASTVNKLIGHAKVKLQSTGTFFDDTVLEAIQTVFKASDTVKLPKNESCNYSVIADIFRNVYAVYHPENFNNNPSSAVKLIQNLNTHEFCVLKVNTDKQEFLTECEFLQKYNQLLGVQMHHNENDTCKYYIMMKLVPGVSWDEFLKLLASSNDELSTQEQAQILLSLLEALQAMFAKKIHHHDLHQYNVMFDPLCMATSFIDFAEAKNIIPEEEDACCANDLAKIIPHYQLIISDLILHKIINEHLLTQHHVADNLAQAIEKIQSIAQIKPSLTKLAC</sequence>
<organism evidence="2">
    <name type="scientific">Candidatus Berkiella aquae</name>
    <dbReference type="NCBI Taxonomy" id="295108"/>
    <lineage>
        <taxon>Bacteria</taxon>
        <taxon>Pseudomonadati</taxon>
        <taxon>Pseudomonadota</taxon>
        <taxon>Gammaproteobacteria</taxon>
        <taxon>Candidatus Berkiellales</taxon>
        <taxon>Candidatus Berkiellaceae</taxon>
        <taxon>Candidatus Berkiella</taxon>
    </lineage>
</organism>
<dbReference type="AlphaFoldDB" id="A0A0Q9YQK1"/>
<comment type="caution">
    <text evidence="2">The sequence shown here is derived from an EMBL/GenBank/DDBJ whole genome shotgun (WGS) entry which is preliminary data.</text>
</comment>
<evidence type="ECO:0000313" key="4">
    <source>
        <dbReference type="Proteomes" id="UP000051497"/>
    </source>
</evidence>
<dbReference type="Proteomes" id="UP000051497">
    <property type="component" value="Unassembled WGS sequence"/>
</dbReference>
<dbReference type="RefSeq" id="WP_075067551.1">
    <property type="nucleotide sequence ID" value="NZ_LKAJ02000001.1"/>
</dbReference>
<dbReference type="EMBL" id="LKAJ02000001">
    <property type="protein sequence ID" value="MCS5709923.1"/>
    <property type="molecule type" value="Genomic_DNA"/>
</dbReference>
<keyword evidence="4" id="KW-1185">Reference proteome</keyword>
<dbReference type="STRING" id="295108.HT99x_02959"/>
<protein>
    <submittedName>
        <fullName evidence="2 3">Protein kinase</fullName>
    </submittedName>
</protein>
<dbReference type="Gene3D" id="1.10.510.10">
    <property type="entry name" value="Transferase(Phosphotransferase) domain 1"/>
    <property type="match status" value="1"/>
</dbReference>
<evidence type="ECO:0000313" key="3">
    <source>
        <dbReference type="EMBL" id="MCS5709923.1"/>
    </source>
</evidence>
<proteinExistence type="predicted"/>
<feature type="domain" description="Protein kinase" evidence="1">
    <location>
        <begin position="80"/>
        <end position="311"/>
    </location>
</feature>
<dbReference type="InterPro" id="IPR011009">
    <property type="entry name" value="Kinase-like_dom_sf"/>
</dbReference>
<name>A0A0Q9YQK1_9GAMM</name>
<dbReference type="Pfam" id="PF00069">
    <property type="entry name" value="Pkinase"/>
    <property type="match status" value="1"/>
</dbReference>
<dbReference type="GO" id="GO:0004672">
    <property type="term" value="F:protein kinase activity"/>
    <property type="evidence" value="ECO:0007669"/>
    <property type="project" value="InterPro"/>
</dbReference>
<dbReference type="SUPFAM" id="SSF56112">
    <property type="entry name" value="Protein kinase-like (PK-like)"/>
    <property type="match status" value="1"/>
</dbReference>